<dbReference type="AlphaFoldDB" id="A0A410S2A0"/>
<dbReference type="PROSITE" id="PS51257">
    <property type="entry name" value="PROKAR_LIPOPROTEIN"/>
    <property type="match status" value="1"/>
</dbReference>
<protein>
    <recommendedName>
        <fullName evidence="3">Lipoprotein</fullName>
    </recommendedName>
</protein>
<gene>
    <name evidence="1" type="ORF">EJ065_6769</name>
</gene>
<evidence type="ECO:0000313" key="1">
    <source>
        <dbReference type="EMBL" id="QAT88294.1"/>
    </source>
</evidence>
<organism evidence="1 2">
    <name type="scientific">Corallococcus coralloides</name>
    <name type="common">Myxococcus coralloides</name>
    <dbReference type="NCBI Taxonomy" id="184914"/>
    <lineage>
        <taxon>Bacteria</taxon>
        <taxon>Pseudomonadati</taxon>
        <taxon>Myxococcota</taxon>
        <taxon>Myxococcia</taxon>
        <taxon>Myxococcales</taxon>
        <taxon>Cystobacterineae</taxon>
        <taxon>Myxococcaceae</taxon>
        <taxon>Corallococcus</taxon>
    </lineage>
</organism>
<reference evidence="1 2" key="1">
    <citation type="submission" date="2018-12" db="EMBL/GenBank/DDBJ databases">
        <title>Complete Genome Sequence of the Corallopyronin A producing Myxobacterium Corallococcus coralloides B035.</title>
        <authorList>
            <person name="Bouhired S.M."/>
            <person name="Rupp O."/>
            <person name="Blom J."/>
            <person name="Schaeberle T.F."/>
            <person name="Kehraus S."/>
            <person name="Schiefer A."/>
            <person name="Pfarr K."/>
            <person name="Goesmann A."/>
            <person name="Hoerauf A."/>
            <person name="Koenig G.M."/>
        </authorList>
    </citation>
    <scope>NUCLEOTIDE SEQUENCE [LARGE SCALE GENOMIC DNA]</scope>
    <source>
        <strain evidence="1 2">B035</strain>
    </source>
</reference>
<dbReference type="Proteomes" id="UP000288758">
    <property type="component" value="Chromosome"/>
</dbReference>
<evidence type="ECO:0008006" key="3">
    <source>
        <dbReference type="Google" id="ProtNLM"/>
    </source>
</evidence>
<sequence>MASFRRQILWIGIAGLGTACAGAQPAKPVEPAVIPWPADDLQPLATLEGPAIQAAHAALEEALKQFPKESTGQCAFSAQALEVVIGQEAGWFFARVNRRVDRCPGFGPGVTGLETDWFELYAISPDGAITRYPYQP</sequence>
<name>A0A410S2A0_CORCK</name>
<dbReference type="EMBL" id="CP034669">
    <property type="protein sequence ID" value="QAT88294.1"/>
    <property type="molecule type" value="Genomic_DNA"/>
</dbReference>
<proteinExistence type="predicted"/>
<evidence type="ECO:0000313" key="2">
    <source>
        <dbReference type="Proteomes" id="UP000288758"/>
    </source>
</evidence>
<accession>A0A410S2A0</accession>
<dbReference type="RefSeq" id="WP_240672570.1">
    <property type="nucleotide sequence ID" value="NZ_CP034669.1"/>
</dbReference>